<keyword evidence="3" id="KW-1185">Reference proteome</keyword>
<feature type="compositionally biased region" description="Polar residues" evidence="1">
    <location>
        <begin position="14"/>
        <end position="23"/>
    </location>
</feature>
<protein>
    <submittedName>
        <fullName evidence="2">Uncharacterized protein</fullName>
    </submittedName>
</protein>
<reference evidence="3" key="1">
    <citation type="journal article" date="2019" name="Int. J. Syst. Evol. Microbiol.">
        <title>The Global Catalogue of Microorganisms (GCM) 10K type strain sequencing project: providing services to taxonomists for standard genome sequencing and annotation.</title>
        <authorList>
            <consortium name="The Broad Institute Genomics Platform"/>
            <consortium name="The Broad Institute Genome Sequencing Center for Infectious Disease"/>
            <person name="Wu L."/>
            <person name="Ma J."/>
        </authorList>
    </citation>
    <scope>NUCLEOTIDE SEQUENCE [LARGE SCALE GENOMIC DNA]</scope>
    <source>
        <strain evidence="3">KCTC 23314</strain>
    </source>
</reference>
<feature type="region of interest" description="Disordered" evidence="1">
    <location>
        <begin position="1"/>
        <end position="61"/>
    </location>
</feature>
<proteinExistence type="predicted"/>
<gene>
    <name evidence="2" type="ORF">GCM10007320_38940</name>
</gene>
<name>A0ABQ3G5Z2_9BURK</name>
<sequence>MDRQRIASVEDGTLSHNLPQQAGAQPHKHCPSRRGAIETSPAPAGTDCRAARKAVARSPGRRLAEGGDRAILFWMLEPGAATAAPGFWNIPRLNVPGNAAAIPSSR</sequence>
<evidence type="ECO:0000313" key="3">
    <source>
        <dbReference type="Proteomes" id="UP000626210"/>
    </source>
</evidence>
<comment type="caution">
    <text evidence="2">The sequence shown here is derived from an EMBL/GenBank/DDBJ whole genome shotgun (WGS) entry which is preliminary data.</text>
</comment>
<dbReference type="EMBL" id="BMYK01000013">
    <property type="protein sequence ID" value="GHC90564.1"/>
    <property type="molecule type" value="Genomic_DNA"/>
</dbReference>
<evidence type="ECO:0000313" key="2">
    <source>
        <dbReference type="EMBL" id="GHC90564.1"/>
    </source>
</evidence>
<organism evidence="2 3">
    <name type="scientific">Pseudorhodoferax aquiterrae</name>
    <dbReference type="NCBI Taxonomy" id="747304"/>
    <lineage>
        <taxon>Bacteria</taxon>
        <taxon>Pseudomonadati</taxon>
        <taxon>Pseudomonadota</taxon>
        <taxon>Betaproteobacteria</taxon>
        <taxon>Burkholderiales</taxon>
        <taxon>Comamonadaceae</taxon>
    </lineage>
</organism>
<evidence type="ECO:0000256" key="1">
    <source>
        <dbReference type="SAM" id="MobiDB-lite"/>
    </source>
</evidence>
<accession>A0ABQ3G5Z2</accession>
<dbReference type="RefSeq" id="WP_189688564.1">
    <property type="nucleotide sequence ID" value="NZ_BMYK01000013.1"/>
</dbReference>
<dbReference type="Proteomes" id="UP000626210">
    <property type="component" value="Unassembled WGS sequence"/>
</dbReference>